<accession>A0A0G4EW92</accession>
<evidence type="ECO:0000313" key="6">
    <source>
        <dbReference type="EMBL" id="CEM02518.1"/>
    </source>
</evidence>
<feature type="compositionally biased region" description="Pro residues" evidence="4">
    <location>
        <begin position="459"/>
        <end position="481"/>
    </location>
</feature>
<dbReference type="GO" id="GO:0004672">
    <property type="term" value="F:protein kinase activity"/>
    <property type="evidence" value="ECO:0007669"/>
    <property type="project" value="InterPro"/>
</dbReference>
<feature type="compositionally biased region" description="Low complexity" evidence="4">
    <location>
        <begin position="811"/>
        <end position="821"/>
    </location>
</feature>
<dbReference type="AlphaFoldDB" id="A0A0G4EW92"/>
<evidence type="ECO:0000313" key="7">
    <source>
        <dbReference type="Proteomes" id="UP000041254"/>
    </source>
</evidence>
<dbReference type="STRING" id="1169540.A0A0G4EW92"/>
<keyword evidence="1 3" id="KW-0547">Nucleotide-binding</keyword>
<dbReference type="InterPro" id="IPR008271">
    <property type="entry name" value="Ser/Thr_kinase_AS"/>
</dbReference>
<dbReference type="VEuPathDB" id="CryptoDB:Vbra_13667"/>
<dbReference type="InterPro" id="IPR000719">
    <property type="entry name" value="Prot_kinase_dom"/>
</dbReference>
<feature type="binding site" evidence="3">
    <location>
        <position position="90"/>
    </location>
    <ligand>
        <name>ATP</name>
        <dbReference type="ChEBI" id="CHEBI:30616"/>
    </ligand>
</feature>
<feature type="region of interest" description="Disordered" evidence="4">
    <location>
        <begin position="880"/>
        <end position="1017"/>
    </location>
</feature>
<dbReference type="PROSITE" id="PS50011">
    <property type="entry name" value="PROTEIN_KINASE_DOM"/>
    <property type="match status" value="1"/>
</dbReference>
<dbReference type="PANTHER" id="PTHR48006:SF92">
    <property type="entry name" value="LRR RECEPTOR-LIKE SERINE_THREONINE-PROTEIN KINASE GSO1"/>
    <property type="match status" value="1"/>
</dbReference>
<feature type="region of interest" description="Disordered" evidence="4">
    <location>
        <begin position="1"/>
        <end position="34"/>
    </location>
</feature>
<feature type="region of interest" description="Disordered" evidence="4">
    <location>
        <begin position="434"/>
        <end position="518"/>
    </location>
</feature>
<reference evidence="6 7" key="1">
    <citation type="submission" date="2014-11" db="EMBL/GenBank/DDBJ databases">
        <authorList>
            <person name="Zhu J."/>
            <person name="Qi W."/>
            <person name="Song R."/>
        </authorList>
    </citation>
    <scope>NUCLEOTIDE SEQUENCE [LARGE SCALE GENOMIC DNA]</scope>
</reference>
<feature type="domain" description="Protein kinase" evidence="5">
    <location>
        <begin position="62"/>
        <end position="336"/>
    </location>
</feature>
<dbReference type="InterPro" id="IPR051824">
    <property type="entry name" value="LRR_Rcpt-Like_S/T_Kinase"/>
</dbReference>
<evidence type="ECO:0000256" key="1">
    <source>
        <dbReference type="ARBA" id="ARBA00022741"/>
    </source>
</evidence>
<dbReference type="Gene3D" id="2.60.200.20">
    <property type="match status" value="1"/>
</dbReference>
<feature type="compositionally biased region" description="Basic and acidic residues" evidence="4">
    <location>
        <begin position="961"/>
        <end position="979"/>
    </location>
</feature>
<feature type="compositionally biased region" description="Low complexity" evidence="4">
    <location>
        <begin position="1"/>
        <end position="12"/>
    </location>
</feature>
<name>A0A0G4EW92_VITBC</name>
<dbReference type="PANTHER" id="PTHR48006">
    <property type="entry name" value="LEUCINE-RICH REPEAT-CONTAINING PROTEIN DDB_G0281931-RELATED"/>
    <property type="match status" value="1"/>
</dbReference>
<feature type="region of interest" description="Disordered" evidence="4">
    <location>
        <begin position="343"/>
        <end position="368"/>
    </location>
</feature>
<sequence length="1028" mass="109990">MYQHQHQQHQQQASGSAVGQPGVGDGGSPAYPLDTEKTLRPALQDVCHEYPYEELLRATNNFAAASRLGEGANGTVYKGTLNNFTEVAIKVLRVPTEGGFEDEIRVLSKFRHPNLVTLLGWARHGTDRLLVYELLKGGDVCDVLHPKSDKHGGRPFPWQHRLNVAYEAACGLSHLHSANPKVFHRDIKSANILLDKNGTAKMADFGLACKARRRSPGQVNVAKAEGTPGYADPLYIETLRVTEKTEVYAFGMVLLELLTARPPAIYSPVNPTELIYLIKHINRHDHRSVLPLVDPRAQWPHKMQEEIAKLSLRCIADKENDRPTSVELVGALRDLVNQTPNFPQAPALPMAPSPPPAVRAPSPMPAGAPAAAAAAAGAAGAAGPSHSPPMGPYPAQAPQLYAYQQAAGFVQHYLAQQGGGGGAPFQAAAIGYYPPPPPAAPGPPQGPPANHNNIYYPQPHTPPPIQASPSHPPWAPAPAAPPAAAAAAAADNQARSRTPKPPASIPRSWQPLRSATETDAPHAEFNEPLFSVEIGGPAVESIPPDQRVRSFGPLKVTTEGTLVLQERYPVIVGRGYAPLYHESLIDDSWFNCVSRKHCEIEVDVHRPSDATVKLALSKGAPASTVARHFGFQYRFRLKCLSPNHIFLGDELIKMGGSAYLQPDDRVVLLKNAQGEVMTYFTLSVAGEVADAVVAGGGGGEEGAKANGVAGENVVVKEIHADQPAQGGSPASPPRPPAAAAVPYRAPNPAPAFQPRPQAHVPIAAAYGGAGAGGVGVGGIPNQLQHQDGVFERFKNLFVGDNNQPMKPSDSHPPSQQSQQSDGKSDKSTNGAAKGVKTRLFESVTPLIDQLREGFHQMTGQHGKVIRTPTITEEDEAAMNGHAYGRPSRPRPPPGASLESPVRGRAHTGSDDVTTTHRGSLPWKKSSSHFSEADRGRSSTPPKRLPTPSPRRGSPVQSMWMDELRKEKEQRESGSEHKETFQPAVPAGVLRPPVQIAPSHSEGSADADGGEQDAFDVLRDRAALRDDYV</sequence>
<dbReference type="InParanoid" id="A0A0G4EW92"/>
<keyword evidence="2 3" id="KW-0067">ATP-binding</keyword>
<feature type="compositionally biased region" description="Pro residues" evidence="4">
    <location>
        <begin position="349"/>
        <end position="366"/>
    </location>
</feature>
<feature type="region of interest" description="Disordered" evidence="4">
    <location>
        <begin position="721"/>
        <end position="755"/>
    </location>
</feature>
<dbReference type="InterPro" id="IPR011009">
    <property type="entry name" value="Kinase-like_dom_sf"/>
</dbReference>
<feature type="region of interest" description="Disordered" evidence="4">
    <location>
        <begin position="798"/>
        <end position="837"/>
    </location>
</feature>
<dbReference type="Proteomes" id="UP000041254">
    <property type="component" value="Unassembled WGS sequence"/>
</dbReference>
<evidence type="ECO:0000256" key="4">
    <source>
        <dbReference type="SAM" id="MobiDB-lite"/>
    </source>
</evidence>
<dbReference type="SUPFAM" id="SSF49879">
    <property type="entry name" value="SMAD/FHA domain"/>
    <property type="match status" value="1"/>
</dbReference>
<dbReference type="OrthoDB" id="4062651at2759"/>
<dbReference type="PROSITE" id="PS00108">
    <property type="entry name" value="PROTEIN_KINASE_ST"/>
    <property type="match status" value="1"/>
</dbReference>
<dbReference type="GO" id="GO:0005524">
    <property type="term" value="F:ATP binding"/>
    <property type="evidence" value="ECO:0007669"/>
    <property type="project" value="UniProtKB-UniRule"/>
</dbReference>
<proteinExistence type="predicted"/>
<dbReference type="PROSITE" id="PS00107">
    <property type="entry name" value="PROTEIN_KINASE_ATP"/>
    <property type="match status" value="1"/>
</dbReference>
<feature type="compositionally biased region" description="Pro residues" evidence="4">
    <location>
        <begin position="434"/>
        <end position="447"/>
    </location>
</feature>
<dbReference type="InterPro" id="IPR017441">
    <property type="entry name" value="Protein_kinase_ATP_BS"/>
</dbReference>
<dbReference type="Pfam" id="PF00069">
    <property type="entry name" value="Pkinase"/>
    <property type="match status" value="1"/>
</dbReference>
<protein>
    <recommendedName>
        <fullName evidence="5">Protein kinase domain-containing protein</fullName>
    </recommendedName>
</protein>
<dbReference type="EMBL" id="CDMY01000328">
    <property type="protein sequence ID" value="CEM02518.1"/>
    <property type="molecule type" value="Genomic_DNA"/>
</dbReference>
<dbReference type="SMART" id="SM00220">
    <property type="entry name" value="S_TKc"/>
    <property type="match status" value="1"/>
</dbReference>
<dbReference type="Gene3D" id="1.10.510.10">
    <property type="entry name" value="Transferase(Phosphotransferase) domain 1"/>
    <property type="match status" value="1"/>
</dbReference>
<keyword evidence="7" id="KW-1185">Reference proteome</keyword>
<organism evidence="6 7">
    <name type="scientific">Vitrella brassicaformis (strain CCMP3155)</name>
    <dbReference type="NCBI Taxonomy" id="1169540"/>
    <lineage>
        <taxon>Eukaryota</taxon>
        <taxon>Sar</taxon>
        <taxon>Alveolata</taxon>
        <taxon>Colpodellida</taxon>
        <taxon>Vitrellaceae</taxon>
        <taxon>Vitrella</taxon>
    </lineage>
</organism>
<evidence type="ECO:0000256" key="3">
    <source>
        <dbReference type="PROSITE-ProRule" id="PRU10141"/>
    </source>
</evidence>
<gene>
    <name evidence="6" type="ORF">Vbra_13667</name>
</gene>
<dbReference type="SUPFAM" id="SSF56112">
    <property type="entry name" value="Protein kinase-like (PK-like)"/>
    <property type="match status" value="1"/>
</dbReference>
<evidence type="ECO:0000256" key="2">
    <source>
        <dbReference type="ARBA" id="ARBA00022840"/>
    </source>
</evidence>
<dbReference type="Gene3D" id="3.30.200.20">
    <property type="entry name" value="Phosphorylase Kinase, domain 1"/>
    <property type="match status" value="1"/>
</dbReference>
<evidence type="ECO:0000259" key="5">
    <source>
        <dbReference type="PROSITE" id="PS50011"/>
    </source>
</evidence>
<dbReference type="InterPro" id="IPR008984">
    <property type="entry name" value="SMAD_FHA_dom_sf"/>
</dbReference>